<keyword evidence="4" id="KW-1185">Reference proteome</keyword>
<evidence type="ECO:0000256" key="1">
    <source>
        <dbReference type="SAM" id="MobiDB-lite"/>
    </source>
</evidence>
<keyword evidence="2" id="KW-1133">Transmembrane helix</keyword>
<sequence>MSVLTKLGLALLLVFSFSLLGFLSELLYVLWRRRRRRRVRRSSASSGDPEIPDAGGGGASSKELLLYLLCWKNQSRIEPASSAAASPAFSAAAALAAPPAAMTKMASSEAAEECDLARWHAMYFGPSRVLYTIKEEREEVESDGGMGVFGDRDGDELAETPFSTPCASPAFYTPTSSPPRSTAEAGGDPEVPSGGEEAGCVSPSPVAERV</sequence>
<dbReference type="InterPro" id="IPR045884">
    <property type="entry name" value="At5g59350-like"/>
</dbReference>
<dbReference type="Proteomes" id="UP000797356">
    <property type="component" value="Chromosome 15"/>
</dbReference>
<name>A0A8K0IWF4_COCNU</name>
<reference evidence="3" key="1">
    <citation type="journal article" date="2017" name="Gigascience">
        <title>The genome draft of coconut (Cocos nucifera).</title>
        <authorList>
            <person name="Xiao Y."/>
            <person name="Xu P."/>
            <person name="Fan H."/>
            <person name="Baudouin L."/>
            <person name="Xia W."/>
            <person name="Bocs S."/>
            <person name="Xu J."/>
            <person name="Li Q."/>
            <person name="Guo A."/>
            <person name="Zhou L."/>
            <person name="Li J."/>
            <person name="Wu Y."/>
            <person name="Ma Z."/>
            <person name="Armero A."/>
            <person name="Issali A.E."/>
            <person name="Liu N."/>
            <person name="Peng M."/>
            <person name="Yang Y."/>
        </authorList>
    </citation>
    <scope>NUCLEOTIDE SEQUENCE</scope>
    <source>
        <tissue evidence="3">Spear leaf of Hainan Tall coconut</tissue>
    </source>
</reference>
<protein>
    <submittedName>
        <fullName evidence="3">Uncharacterized protein</fullName>
    </submittedName>
</protein>
<keyword evidence="2" id="KW-0472">Membrane</keyword>
<evidence type="ECO:0000313" key="4">
    <source>
        <dbReference type="Proteomes" id="UP000797356"/>
    </source>
</evidence>
<dbReference type="AlphaFoldDB" id="A0A8K0IWF4"/>
<dbReference type="OrthoDB" id="782189at2759"/>
<proteinExistence type="predicted"/>
<feature type="transmembrane region" description="Helical" evidence="2">
    <location>
        <begin position="6"/>
        <end position="31"/>
    </location>
</feature>
<reference evidence="3" key="2">
    <citation type="submission" date="2019-07" db="EMBL/GenBank/DDBJ databases">
        <authorList>
            <person name="Yang Y."/>
            <person name="Bocs S."/>
            <person name="Baudouin L."/>
        </authorList>
    </citation>
    <scope>NUCLEOTIDE SEQUENCE</scope>
    <source>
        <tissue evidence="3">Spear leaf of Hainan Tall coconut</tissue>
    </source>
</reference>
<dbReference type="PANTHER" id="PTHR34054">
    <property type="entry name" value="EXPRESSED PROTEIN"/>
    <property type="match status" value="1"/>
</dbReference>
<comment type="caution">
    <text evidence="3">The sequence shown here is derived from an EMBL/GenBank/DDBJ whole genome shotgun (WGS) entry which is preliminary data.</text>
</comment>
<dbReference type="EMBL" id="CM017886">
    <property type="protein sequence ID" value="KAG1369740.1"/>
    <property type="molecule type" value="Genomic_DNA"/>
</dbReference>
<keyword evidence="2" id="KW-0812">Transmembrane</keyword>
<accession>A0A8K0IWF4</accession>
<dbReference type="PANTHER" id="PTHR34054:SF4">
    <property type="entry name" value="PROTEIN, PUTATIVE-RELATED"/>
    <property type="match status" value="1"/>
</dbReference>
<feature type="region of interest" description="Disordered" evidence="1">
    <location>
        <begin position="154"/>
        <end position="210"/>
    </location>
</feature>
<evidence type="ECO:0000313" key="3">
    <source>
        <dbReference type="EMBL" id="KAG1369740.1"/>
    </source>
</evidence>
<evidence type="ECO:0000256" key="2">
    <source>
        <dbReference type="SAM" id="Phobius"/>
    </source>
</evidence>
<gene>
    <name evidence="3" type="ORF">COCNU_15G001060</name>
</gene>
<organism evidence="3 4">
    <name type="scientific">Cocos nucifera</name>
    <name type="common">Coconut palm</name>
    <dbReference type="NCBI Taxonomy" id="13894"/>
    <lineage>
        <taxon>Eukaryota</taxon>
        <taxon>Viridiplantae</taxon>
        <taxon>Streptophyta</taxon>
        <taxon>Embryophyta</taxon>
        <taxon>Tracheophyta</taxon>
        <taxon>Spermatophyta</taxon>
        <taxon>Magnoliopsida</taxon>
        <taxon>Liliopsida</taxon>
        <taxon>Arecaceae</taxon>
        <taxon>Arecoideae</taxon>
        <taxon>Cocoseae</taxon>
        <taxon>Attaleinae</taxon>
        <taxon>Cocos</taxon>
    </lineage>
</organism>